<accession>A0A5C3KTV5</accession>
<proteinExistence type="predicted"/>
<dbReference type="AlphaFoldDB" id="A0A5C3KTV5"/>
<protein>
    <submittedName>
        <fullName evidence="2">Uncharacterized protein</fullName>
    </submittedName>
</protein>
<evidence type="ECO:0000313" key="3">
    <source>
        <dbReference type="Proteomes" id="UP000307440"/>
    </source>
</evidence>
<evidence type="ECO:0000313" key="2">
    <source>
        <dbReference type="EMBL" id="TFK24031.1"/>
    </source>
</evidence>
<feature type="compositionally biased region" description="Polar residues" evidence="1">
    <location>
        <begin position="191"/>
        <end position="228"/>
    </location>
</feature>
<evidence type="ECO:0000256" key="1">
    <source>
        <dbReference type="SAM" id="MobiDB-lite"/>
    </source>
</evidence>
<feature type="compositionally biased region" description="Polar residues" evidence="1">
    <location>
        <begin position="240"/>
        <end position="265"/>
    </location>
</feature>
<dbReference type="Proteomes" id="UP000307440">
    <property type="component" value="Unassembled WGS sequence"/>
</dbReference>
<gene>
    <name evidence="2" type="ORF">FA15DRAFT_704897</name>
</gene>
<feature type="region of interest" description="Disordered" evidence="1">
    <location>
        <begin position="159"/>
        <end position="269"/>
    </location>
</feature>
<dbReference type="EMBL" id="ML210207">
    <property type="protein sequence ID" value="TFK24031.1"/>
    <property type="molecule type" value="Genomic_DNA"/>
</dbReference>
<name>A0A5C3KTV5_COPMA</name>
<feature type="compositionally biased region" description="Basic residues" evidence="1">
    <location>
        <begin position="229"/>
        <end position="239"/>
    </location>
</feature>
<keyword evidence="3" id="KW-1185">Reference proteome</keyword>
<sequence>MDNGNIPKQCDSRFGFIKGFEGHPDFNGTFRTARNDEEKRVANLYYQSISPNQLLSIPHNRFNPLFADEFDDDYHSNLNLYHAFQRNIQQRENTYTMIRKAREHLHTLEDLHKATMEMASMLREHFLKLLKKRDLAFYQQEKAWDHIHWINGEFVKSDKTDTSVPPFPTPPPLPQTKTPTPGPLSKGKESTIPSFSYQEPRSNPKTTSTIPGITTSERGNPSNNQSTLRKSRNKPKNRHSQSSLLTSPFLTPRSQNTPNHQINQTPPELMPPLVLLENPTTVPLPRKWILEIQPQFINNDTTKDVIVADNSDILPRIAQLPQTAQAAEPYDQITNTIVGTVDKSKNDKKKNYEDQNEMNTTMTSMPTSTTMTATDKTSTIITKFRRISEISGGNVTSMGVFKEDLDWMITKEHELQYTYHEKNWRALEKCLEKWAAFYLDSVYKTIAPTVGLDGFSNENNSEDVDEISAMDLDSIVENGVNPF</sequence>
<feature type="compositionally biased region" description="Pro residues" evidence="1">
    <location>
        <begin position="165"/>
        <end position="174"/>
    </location>
</feature>
<organism evidence="2 3">
    <name type="scientific">Coprinopsis marcescibilis</name>
    <name type="common">Agaric fungus</name>
    <name type="synonym">Psathyrella marcescibilis</name>
    <dbReference type="NCBI Taxonomy" id="230819"/>
    <lineage>
        <taxon>Eukaryota</taxon>
        <taxon>Fungi</taxon>
        <taxon>Dikarya</taxon>
        <taxon>Basidiomycota</taxon>
        <taxon>Agaricomycotina</taxon>
        <taxon>Agaricomycetes</taxon>
        <taxon>Agaricomycetidae</taxon>
        <taxon>Agaricales</taxon>
        <taxon>Agaricineae</taxon>
        <taxon>Psathyrellaceae</taxon>
        <taxon>Coprinopsis</taxon>
    </lineage>
</organism>
<reference evidence="2 3" key="1">
    <citation type="journal article" date="2019" name="Nat. Ecol. Evol.">
        <title>Megaphylogeny resolves global patterns of mushroom evolution.</title>
        <authorList>
            <person name="Varga T."/>
            <person name="Krizsan K."/>
            <person name="Foldi C."/>
            <person name="Dima B."/>
            <person name="Sanchez-Garcia M."/>
            <person name="Sanchez-Ramirez S."/>
            <person name="Szollosi G.J."/>
            <person name="Szarkandi J.G."/>
            <person name="Papp V."/>
            <person name="Albert L."/>
            <person name="Andreopoulos W."/>
            <person name="Angelini C."/>
            <person name="Antonin V."/>
            <person name="Barry K.W."/>
            <person name="Bougher N.L."/>
            <person name="Buchanan P."/>
            <person name="Buyck B."/>
            <person name="Bense V."/>
            <person name="Catcheside P."/>
            <person name="Chovatia M."/>
            <person name="Cooper J."/>
            <person name="Damon W."/>
            <person name="Desjardin D."/>
            <person name="Finy P."/>
            <person name="Geml J."/>
            <person name="Haridas S."/>
            <person name="Hughes K."/>
            <person name="Justo A."/>
            <person name="Karasinski D."/>
            <person name="Kautmanova I."/>
            <person name="Kiss B."/>
            <person name="Kocsube S."/>
            <person name="Kotiranta H."/>
            <person name="LaButti K.M."/>
            <person name="Lechner B.E."/>
            <person name="Liimatainen K."/>
            <person name="Lipzen A."/>
            <person name="Lukacs Z."/>
            <person name="Mihaltcheva S."/>
            <person name="Morgado L.N."/>
            <person name="Niskanen T."/>
            <person name="Noordeloos M.E."/>
            <person name="Ohm R.A."/>
            <person name="Ortiz-Santana B."/>
            <person name="Ovrebo C."/>
            <person name="Racz N."/>
            <person name="Riley R."/>
            <person name="Savchenko A."/>
            <person name="Shiryaev A."/>
            <person name="Soop K."/>
            <person name="Spirin V."/>
            <person name="Szebenyi C."/>
            <person name="Tomsovsky M."/>
            <person name="Tulloss R.E."/>
            <person name="Uehling J."/>
            <person name="Grigoriev I.V."/>
            <person name="Vagvolgyi C."/>
            <person name="Papp T."/>
            <person name="Martin F.M."/>
            <person name="Miettinen O."/>
            <person name="Hibbett D.S."/>
            <person name="Nagy L.G."/>
        </authorList>
    </citation>
    <scope>NUCLEOTIDE SEQUENCE [LARGE SCALE GENOMIC DNA]</scope>
    <source>
        <strain evidence="2 3">CBS 121175</strain>
    </source>
</reference>